<dbReference type="Proteomes" id="UP000030106">
    <property type="component" value="Unassembled WGS sequence"/>
</dbReference>
<evidence type="ECO:0000256" key="1">
    <source>
        <dbReference type="SAM" id="MobiDB-lite"/>
    </source>
</evidence>
<evidence type="ECO:0000313" key="3">
    <source>
        <dbReference type="Proteomes" id="UP000030106"/>
    </source>
</evidence>
<accession>A0A0A2VEB8</accession>
<organism evidence="2 3">
    <name type="scientific">Beauveria bassiana D1-5</name>
    <dbReference type="NCBI Taxonomy" id="1245745"/>
    <lineage>
        <taxon>Eukaryota</taxon>
        <taxon>Fungi</taxon>
        <taxon>Dikarya</taxon>
        <taxon>Ascomycota</taxon>
        <taxon>Pezizomycotina</taxon>
        <taxon>Sordariomycetes</taxon>
        <taxon>Hypocreomycetidae</taxon>
        <taxon>Hypocreales</taxon>
        <taxon>Cordycipitaceae</taxon>
        <taxon>Beauveria</taxon>
    </lineage>
</organism>
<reference evidence="2 3" key="1">
    <citation type="submission" date="2012-10" db="EMBL/GenBank/DDBJ databases">
        <title>Genome sequencing and analysis of entomopathogenic fungi Beauveria bassiana D1-5.</title>
        <authorList>
            <person name="Li Q."/>
            <person name="Wang L."/>
            <person name="Zhang Z."/>
            <person name="Wang Q."/>
            <person name="Ren J."/>
            <person name="Wang M."/>
            <person name="Xu W."/>
            <person name="Wang J."/>
            <person name="Lu Y."/>
            <person name="Du Q."/>
            <person name="Sun Z."/>
        </authorList>
    </citation>
    <scope>NUCLEOTIDE SEQUENCE [LARGE SCALE GENOMIC DNA]</scope>
    <source>
        <strain evidence="2 3">D1-5</strain>
    </source>
</reference>
<gene>
    <name evidence="2" type="ORF">BBAD15_g8816</name>
</gene>
<protein>
    <submittedName>
        <fullName evidence="2">Uncharacterized protein</fullName>
    </submittedName>
</protein>
<evidence type="ECO:0000313" key="2">
    <source>
        <dbReference type="EMBL" id="KGQ05913.1"/>
    </source>
</evidence>
<dbReference type="EMBL" id="ANFO01000904">
    <property type="protein sequence ID" value="KGQ05913.1"/>
    <property type="molecule type" value="Genomic_DNA"/>
</dbReference>
<sequence>MATRNIGGNRQSMALAATGGQMKSRQLKKKKKKKLMIRAPEPFALAARAAVGQPIGYGKPAAHDECAGGGYERFGKLARSVIHGGESGAR</sequence>
<name>A0A0A2VEB8_BEABA</name>
<dbReference type="eggNOG" id="ENOG502SGDH">
    <property type="taxonomic scope" value="Eukaryota"/>
</dbReference>
<feature type="compositionally biased region" description="Polar residues" evidence="1">
    <location>
        <begin position="1"/>
        <end position="12"/>
    </location>
</feature>
<comment type="caution">
    <text evidence="2">The sequence shown here is derived from an EMBL/GenBank/DDBJ whole genome shotgun (WGS) entry which is preliminary data.</text>
</comment>
<proteinExistence type="predicted"/>
<dbReference type="HOGENOM" id="CLU_2440512_0_0_1"/>
<feature type="region of interest" description="Disordered" evidence="1">
    <location>
        <begin position="1"/>
        <end position="33"/>
    </location>
</feature>
<dbReference type="AlphaFoldDB" id="A0A0A2VEB8"/>